<keyword evidence="10" id="KW-1015">Disulfide bond</keyword>
<dbReference type="NCBIfam" id="TIGR01350">
    <property type="entry name" value="lipoamide_DH"/>
    <property type="match status" value="1"/>
</dbReference>
<dbReference type="InterPro" id="IPR006258">
    <property type="entry name" value="Lipoamide_DH"/>
</dbReference>
<dbReference type="GO" id="GO:0004148">
    <property type="term" value="F:dihydrolipoyl dehydrogenase (NADH) activity"/>
    <property type="evidence" value="ECO:0007669"/>
    <property type="project" value="UniProtKB-EC"/>
</dbReference>
<evidence type="ECO:0000256" key="15">
    <source>
        <dbReference type="PIRSR" id="PIRSR000350-4"/>
    </source>
</evidence>
<gene>
    <name evidence="19" type="primary">lpdA</name>
    <name evidence="19" type="ORF">DNU24_21525</name>
</gene>
<keyword evidence="7 14" id="KW-0274">FAD</keyword>
<evidence type="ECO:0000256" key="10">
    <source>
        <dbReference type="ARBA" id="ARBA00023157"/>
    </source>
</evidence>
<evidence type="ECO:0000256" key="4">
    <source>
        <dbReference type="ARBA" id="ARBA00016961"/>
    </source>
</evidence>
<dbReference type="GO" id="GO:0006103">
    <property type="term" value="P:2-oxoglutarate metabolic process"/>
    <property type="evidence" value="ECO:0007669"/>
    <property type="project" value="TreeGrafter"/>
</dbReference>
<feature type="binding site" evidence="14">
    <location>
        <position position="311"/>
    </location>
    <ligand>
        <name>FAD</name>
        <dbReference type="ChEBI" id="CHEBI:57692"/>
    </ligand>
</feature>
<dbReference type="PANTHER" id="PTHR22912:SF217">
    <property type="entry name" value="DIHYDROLIPOYL DEHYDROGENASE"/>
    <property type="match status" value="1"/>
</dbReference>
<comment type="similarity">
    <text evidence="2 16">Belongs to the class-I pyridine nucleotide-disulfide oxidoreductase family.</text>
</comment>
<feature type="disulfide bond" description="Redox-active" evidence="15">
    <location>
        <begin position="42"/>
        <end position="47"/>
    </location>
</feature>
<keyword evidence="9 14" id="KW-0520">NAD</keyword>
<feature type="binding site" evidence="14">
    <location>
        <position position="271"/>
    </location>
    <ligand>
        <name>NAD(+)</name>
        <dbReference type="ChEBI" id="CHEBI:57540"/>
    </ligand>
</feature>
<dbReference type="InterPro" id="IPR001100">
    <property type="entry name" value="Pyr_nuc-diS_OxRdtase"/>
</dbReference>
<dbReference type="Gene3D" id="3.30.390.30">
    <property type="match status" value="1"/>
</dbReference>
<feature type="active site" description="Proton acceptor" evidence="13">
    <location>
        <position position="445"/>
    </location>
</feature>
<comment type="subcellular location">
    <subcellularLocation>
        <location evidence="1">Cytoplasm</location>
    </subcellularLocation>
</comment>
<proteinExistence type="inferred from homology"/>
<dbReference type="PRINTS" id="PR00368">
    <property type="entry name" value="FADPNR"/>
</dbReference>
<keyword evidence="5" id="KW-0963">Cytoplasm</keyword>
<evidence type="ECO:0000256" key="5">
    <source>
        <dbReference type="ARBA" id="ARBA00022490"/>
    </source>
</evidence>
<dbReference type="Gene3D" id="3.50.50.60">
    <property type="entry name" value="FAD/NAD(P)-binding domain"/>
    <property type="match status" value="2"/>
</dbReference>
<evidence type="ECO:0000256" key="16">
    <source>
        <dbReference type="RuleBase" id="RU003692"/>
    </source>
</evidence>
<evidence type="ECO:0000313" key="19">
    <source>
        <dbReference type="EMBL" id="ECJ4508183.1"/>
    </source>
</evidence>
<dbReference type="Pfam" id="PF07992">
    <property type="entry name" value="Pyr_redox_2"/>
    <property type="match status" value="1"/>
</dbReference>
<evidence type="ECO:0000256" key="12">
    <source>
        <dbReference type="ARBA" id="ARBA00049187"/>
    </source>
</evidence>
<dbReference type="FunFam" id="3.30.390.30:FF:000001">
    <property type="entry name" value="Dihydrolipoyl dehydrogenase"/>
    <property type="match status" value="1"/>
</dbReference>
<feature type="domain" description="Pyridine nucleotide-disulphide oxidoreductase dimerisation" evidence="17">
    <location>
        <begin position="347"/>
        <end position="455"/>
    </location>
</feature>
<dbReference type="SUPFAM" id="SSF51905">
    <property type="entry name" value="FAD/NAD(P)-binding domain"/>
    <property type="match status" value="1"/>
</dbReference>
<accession>A0A5Y3XGV8</accession>
<dbReference type="Proteomes" id="UP000839747">
    <property type="component" value="Unassembled WGS sequence"/>
</dbReference>
<evidence type="ECO:0000256" key="14">
    <source>
        <dbReference type="PIRSR" id="PIRSR000350-3"/>
    </source>
</evidence>
<feature type="binding site" evidence="14">
    <location>
        <position position="51"/>
    </location>
    <ligand>
        <name>FAD</name>
        <dbReference type="ChEBI" id="CHEBI:57692"/>
    </ligand>
</feature>
<protein>
    <recommendedName>
        <fullName evidence="4 16">Dihydrolipoyl dehydrogenase</fullName>
        <ecNumber evidence="3 16">1.8.1.4</ecNumber>
    </recommendedName>
</protein>
<evidence type="ECO:0000256" key="8">
    <source>
        <dbReference type="ARBA" id="ARBA00023002"/>
    </source>
</evidence>
<comment type="cofactor">
    <cofactor evidence="14 16">
        <name>FAD</name>
        <dbReference type="ChEBI" id="CHEBI:57692"/>
    </cofactor>
    <text evidence="14 16">Binds 1 FAD per subunit.</text>
</comment>
<dbReference type="PRINTS" id="PR00411">
    <property type="entry name" value="PNDRDTASEI"/>
</dbReference>
<evidence type="ECO:0000256" key="7">
    <source>
        <dbReference type="ARBA" id="ARBA00022827"/>
    </source>
</evidence>
<comment type="catalytic activity">
    <reaction evidence="12 16">
        <text>N(6)-[(R)-dihydrolipoyl]-L-lysyl-[protein] + NAD(+) = N(6)-[(R)-lipoyl]-L-lysyl-[protein] + NADH + H(+)</text>
        <dbReference type="Rhea" id="RHEA:15045"/>
        <dbReference type="Rhea" id="RHEA-COMP:10474"/>
        <dbReference type="Rhea" id="RHEA-COMP:10475"/>
        <dbReference type="ChEBI" id="CHEBI:15378"/>
        <dbReference type="ChEBI" id="CHEBI:57540"/>
        <dbReference type="ChEBI" id="CHEBI:57945"/>
        <dbReference type="ChEBI" id="CHEBI:83099"/>
        <dbReference type="ChEBI" id="CHEBI:83100"/>
        <dbReference type="EC" id="1.8.1.4"/>
    </reaction>
</comment>
<evidence type="ECO:0000256" key="9">
    <source>
        <dbReference type="ARBA" id="ARBA00023027"/>
    </source>
</evidence>
<dbReference type="PIRSF" id="PIRSF000350">
    <property type="entry name" value="Mercury_reductase_MerA"/>
    <property type="match status" value="1"/>
</dbReference>
<dbReference type="InterPro" id="IPR036188">
    <property type="entry name" value="FAD/NAD-bd_sf"/>
</dbReference>
<dbReference type="EC" id="1.8.1.4" evidence="3 16"/>
<evidence type="ECO:0000259" key="18">
    <source>
        <dbReference type="Pfam" id="PF07992"/>
    </source>
</evidence>
<keyword evidence="11 16" id="KW-0676">Redox-active center</keyword>
<keyword evidence="6 16" id="KW-0285">Flavoprotein</keyword>
<dbReference type="PANTHER" id="PTHR22912">
    <property type="entry name" value="DISULFIDE OXIDOREDUCTASE"/>
    <property type="match status" value="1"/>
</dbReference>
<keyword evidence="14" id="KW-0547">Nucleotide-binding</keyword>
<dbReference type="InterPro" id="IPR050151">
    <property type="entry name" value="Class-I_Pyr_Nuc-Dis_Oxidored"/>
</dbReference>
<evidence type="ECO:0000256" key="6">
    <source>
        <dbReference type="ARBA" id="ARBA00022630"/>
    </source>
</evidence>
<feature type="domain" description="FAD/NAD(P)-binding" evidence="18">
    <location>
        <begin position="5"/>
        <end position="326"/>
    </location>
</feature>
<dbReference type="GO" id="GO:0005737">
    <property type="term" value="C:cytoplasm"/>
    <property type="evidence" value="ECO:0007669"/>
    <property type="project" value="UniProtKB-SubCell"/>
</dbReference>
<name>A0A5Y3XGV8_SALER</name>
<keyword evidence="8 16" id="KW-0560">Oxidoreductase</keyword>
<evidence type="ECO:0000256" key="11">
    <source>
        <dbReference type="ARBA" id="ARBA00023284"/>
    </source>
</evidence>
<feature type="binding site" evidence="14">
    <location>
        <position position="203"/>
    </location>
    <ligand>
        <name>NAD(+)</name>
        <dbReference type="ChEBI" id="CHEBI:57540"/>
    </ligand>
</feature>
<evidence type="ECO:0000259" key="17">
    <source>
        <dbReference type="Pfam" id="PF02852"/>
    </source>
</evidence>
<dbReference type="GO" id="GO:0050660">
    <property type="term" value="F:flavin adenine dinucleotide binding"/>
    <property type="evidence" value="ECO:0007669"/>
    <property type="project" value="InterPro"/>
</dbReference>
<dbReference type="InterPro" id="IPR016156">
    <property type="entry name" value="FAD/NAD-linked_Rdtase_dimer_sf"/>
</dbReference>
<feature type="binding site" evidence="14">
    <location>
        <begin position="180"/>
        <end position="187"/>
    </location>
    <ligand>
        <name>NAD(+)</name>
        <dbReference type="ChEBI" id="CHEBI:57540"/>
    </ligand>
</feature>
<dbReference type="GO" id="GO:0006979">
    <property type="term" value="P:response to oxidative stress"/>
    <property type="evidence" value="ECO:0007669"/>
    <property type="project" value="UniProtKB-ARBA"/>
</dbReference>
<evidence type="ECO:0000256" key="1">
    <source>
        <dbReference type="ARBA" id="ARBA00004496"/>
    </source>
</evidence>
<dbReference type="InterPro" id="IPR012999">
    <property type="entry name" value="Pyr_OxRdtase_I_AS"/>
</dbReference>
<evidence type="ECO:0000256" key="2">
    <source>
        <dbReference type="ARBA" id="ARBA00007532"/>
    </source>
</evidence>
<dbReference type="PROSITE" id="PS00076">
    <property type="entry name" value="PYRIDINE_REDOX_1"/>
    <property type="match status" value="1"/>
</dbReference>
<dbReference type="InterPro" id="IPR004099">
    <property type="entry name" value="Pyr_nucl-diS_OxRdtase_dimer"/>
</dbReference>
<comment type="caution">
    <text evidence="19">The sequence shown here is derived from an EMBL/GenBank/DDBJ whole genome shotgun (WGS) entry which is preliminary data.</text>
</comment>
<dbReference type="AlphaFoldDB" id="A0A5Y3XGV8"/>
<dbReference type="Pfam" id="PF02852">
    <property type="entry name" value="Pyr_redox_dim"/>
    <property type="match status" value="1"/>
</dbReference>
<comment type="miscellaneous">
    <text evidence="16">The active site is a redox-active disulfide bond.</text>
</comment>
<dbReference type="InterPro" id="IPR023753">
    <property type="entry name" value="FAD/NAD-binding_dom"/>
</dbReference>
<evidence type="ECO:0000256" key="3">
    <source>
        <dbReference type="ARBA" id="ARBA00012608"/>
    </source>
</evidence>
<organism evidence="19">
    <name type="scientific">Salmonella enterica subsp. salamae</name>
    <dbReference type="NCBI Taxonomy" id="59202"/>
    <lineage>
        <taxon>Bacteria</taxon>
        <taxon>Pseudomonadati</taxon>
        <taxon>Pseudomonadota</taxon>
        <taxon>Gammaproteobacteria</taxon>
        <taxon>Enterobacterales</taxon>
        <taxon>Enterobacteriaceae</taxon>
        <taxon>Salmonella</taxon>
    </lineage>
</organism>
<evidence type="ECO:0000256" key="13">
    <source>
        <dbReference type="PIRSR" id="PIRSR000350-2"/>
    </source>
</evidence>
<dbReference type="SUPFAM" id="SSF55424">
    <property type="entry name" value="FAD/NAD-linked reductases, dimerisation (C-terminal) domain"/>
    <property type="match status" value="1"/>
</dbReference>
<dbReference type="EMBL" id="AAIYKG010000031">
    <property type="protein sequence ID" value="ECJ4508183.1"/>
    <property type="molecule type" value="Genomic_DNA"/>
</dbReference>
<reference evidence="19" key="1">
    <citation type="submission" date="2018-06" db="EMBL/GenBank/DDBJ databases">
        <authorList>
            <person name="Ashton P.M."/>
            <person name="Dallman T."/>
            <person name="Nair S."/>
            <person name="De Pinna E."/>
            <person name="Peters T."/>
            <person name="Grant K."/>
        </authorList>
    </citation>
    <scope>NUCLEOTIDE SEQUENCE [LARGE SCALE GENOMIC DNA]</scope>
    <source>
        <strain evidence="19">318584</strain>
    </source>
</reference>
<sequence length="466" mass="49315">MDTEFDVLIVGGGPGGYVAAIRAAQLGFRTALVERKSLGGVCLNWGCIPTKTLLHGADTARALAEASLSGFLISDYCFDYSVLQKRSRDVAGTLAKGIDGLLKKHKVTVIMGEATLLQKGLVKVTTEDGSQHKIQATSIILATGARPRKIPGIIPDGISVWTSSDALASEKLPSSVLVIGSGAIGAEFSSLYSDLGSRVSVVETAPRIFPQEDEDISVFMSGKFKEKGIDIYTSSRLASYEVRSDGLIVCHLETPDGKKVTEVTTILIAAGVQPNVENLGLEELGVKLKNCFINVNESYQTNIPGIYAIGDVSGGPCLAHKASAEGILCVEKLAGVSGESGLSPDFIPRCTYTSPQVASFGLTEEKAKELKKLYKTGMFPYRANGKALASNACDGFVKVIFDAESGELLGAHMAGHDVTEQIYGLCMAWSLEATEESIHSVIFPHPTLSEAIAEAVLAADGISIHQ</sequence>